<evidence type="ECO:0000256" key="3">
    <source>
        <dbReference type="ARBA" id="ARBA00023204"/>
    </source>
</evidence>
<dbReference type="GO" id="GO:0007095">
    <property type="term" value="P:mitotic G2 DNA damage checkpoint signaling"/>
    <property type="evidence" value="ECO:0007669"/>
    <property type="project" value="InterPro"/>
</dbReference>
<organism evidence="9 10">
    <name type="scientific">Delitschia confertaspora ATCC 74209</name>
    <dbReference type="NCBI Taxonomy" id="1513339"/>
    <lineage>
        <taxon>Eukaryota</taxon>
        <taxon>Fungi</taxon>
        <taxon>Dikarya</taxon>
        <taxon>Ascomycota</taxon>
        <taxon>Pezizomycotina</taxon>
        <taxon>Dothideomycetes</taxon>
        <taxon>Pleosporomycetidae</taxon>
        <taxon>Pleosporales</taxon>
        <taxon>Delitschiaceae</taxon>
        <taxon>Delitschia</taxon>
    </lineage>
</organism>
<dbReference type="InterPro" id="IPR040227">
    <property type="entry name" value="Nibrin-rel"/>
</dbReference>
<sequence length="818" mass="91406">MWILEHETLFEGKKVWLKPGSRHLIGRTHASDHNEGRTGQIESKLVSRKHIIISVSKVPAADGTKLHSSSKIEITDTSKFGTSIDGAPRIKDQTVVLSGTEHTIQLGSWPPLLKIKWQPVVFTYAAKENKESQARSARLHALDIKTSNEFVYDKTTHVVTLKRNLPRVLQGLVSGKPIVTAGFLDAVIEATTSSGPDSDIYTPCKLEVDFDRWWPNESHYIPPSAQEPVPRDAKLLEPDPSRSEVFSGLTFVFLDEKQYQSLADPIHGGGGKAHSFTVRPGETTVDEYVQYVRSLADKKRGRGPNDRLPVVTVRLSTYPDGMEEWATAFVNGVDRALNQRSILQNEFLDAIIMKDASTLRRPPPEDIEVNPSLSALPGTTWPREPTPTFQSQSISQSQAPEPTTESVKPESTKKPTKTIPSKRPFRRGAPTSRFTGFDDYEPPSKTRKIQEEDSVMSGVPQSELVRDSHPESESQSQSLFVSQRNQTQQSPPAETINKVGPVDELFPTAAGIRRMKRQTQVTSASEALETGTLPVKLRSQAVEALEKLQKAKKKVKEIDVREQVRLRTLAEEEARKADEENLRQALEGVDISSIRGLAKIEEMDVPLRAPRSAQTTDRSDRWDDSWNGRKNFKKFRRRDTERGPQAQRILVTLEEVPLKKGFGLGESYFLEENSKSNSVRSQQDESSRTPQISRGNTIITVEDGESEPEQGFTRRKGRKVVESDGADDEEVFPEEIAGTPRKKRITERIEETQVRETQRGHTQTQAKTGTSRGKRTAASSAEKPPPSKKARGAAPAIAVRDGDSDGEEGGFRFRRRKR</sequence>
<feature type="compositionally biased region" description="Polar residues" evidence="7">
    <location>
        <begin position="760"/>
        <end position="771"/>
    </location>
</feature>
<dbReference type="Gene3D" id="3.40.50.10980">
    <property type="entry name" value="Nibrin, BRCT2 domain"/>
    <property type="match status" value="1"/>
</dbReference>
<evidence type="ECO:0000256" key="6">
    <source>
        <dbReference type="SAM" id="Coils"/>
    </source>
</evidence>
<comment type="caution">
    <text evidence="9">The sequence shown here is derived from an EMBL/GenBank/DDBJ whole genome shotgun (WGS) entry which is preliminary data.</text>
</comment>
<evidence type="ECO:0000256" key="5">
    <source>
        <dbReference type="ARBA" id="ARBA00044757"/>
    </source>
</evidence>
<accession>A0A9P4JZ81</accession>
<dbReference type="PANTHER" id="PTHR12162:SF0">
    <property type="entry name" value="NIBRIN"/>
    <property type="match status" value="1"/>
</dbReference>
<feature type="compositionally biased region" description="Polar residues" evidence="7">
    <location>
        <begin position="473"/>
        <end position="492"/>
    </location>
</feature>
<feature type="region of interest" description="Disordered" evidence="7">
    <location>
        <begin position="672"/>
        <end position="818"/>
    </location>
</feature>
<dbReference type="Pfam" id="PF16508">
    <property type="entry name" value="NIBRIN_BRCT_II"/>
    <property type="match status" value="1"/>
</dbReference>
<comment type="subcellular location">
    <subcellularLocation>
        <location evidence="1">Nucleus</location>
    </subcellularLocation>
</comment>
<dbReference type="GO" id="GO:0030870">
    <property type="term" value="C:Mre11 complex"/>
    <property type="evidence" value="ECO:0007669"/>
    <property type="project" value="InterPro"/>
</dbReference>
<feature type="coiled-coil region" evidence="6">
    <location>
        <begin position="538"/>
        <end position="589"/>
    </location>
</feature>
<dbReference type="PROSITE" id="PS50006">
    <property type="entry name" value="FHA_DOMAIN"/>
    <property type="match status" value="1"/>
</dbReference>
<feature type="compositionally biased region" description="Acidic residues" evidence="7">
    <location>
        <begin position="724"/>
        <end position="733"/>
    </location>
</feature>
<dbReference type="AlphaFoldDB" id="A0A9P4JZ81"/>
<comment type="similarity">
    <text evidence="5">Belongs to the Nibrin family.</text>
</comment>
<evidence type="ECO:0000313" key="10">
    <source>
        <dbReference type="Proteomes" id="UP000799536"/>
    </source>
</evidence>
<dbReference type="Proteomes" id="UP000799536">
    <property type="component" value="Unassembled WGS sequence"/>
</dbReference>
<keyword evidence="4" id="KW-0539">Nucleus</keyword>
<dbReference type="OrthoDB" id="552194at2759"/>
<reference evidence="9" key="1">
    <citation type="journal article" date="2020" name="Stud. Mycol.">
        <title>101 Dothideomycetes genomes: a test case for predicting lifestyles and emergence of pathogens.</title>
        <authorList>
            <person name="Haridas S."/>
            <person name="Albert R."/>
            <person name="Binder M."/>
            <person name="Bloem J."/>
            <person name="Labutti K."/>
            <person name="Salamov A."/>
            <person name="Andreopoulos B."/>
            <person name="Baker S."/>
            <person name="Barry K."/>
            <person name="Bills G."/>
            <person name="Bluhm B."/>
            <person name="Cannon C."/>
            <person name="Castanera R."/>
            <person name="Culley D."/>
            <person name="Daum C."/>
            <person name="Ezra D."/>
            <person name="Gonzalez J."/>
            <person name="Henrissat B."/>
            <person name="Kuo A."/>
            <person name="Liang C."/>
            <person name="Lipzen A."/>
            <person name="Lutzoni F."/>
            <person name="Magnuson J."/>
            <person name="Mondo S."/>
            <person name="Nolan M."/>
            <person name="Ohm R."/>
            <person name="Pangilinan J."/>
            <person name="Park H.-J."/>
            <person name="Ramirez L."/>
            <person name="Alfaro M."/>
            <person name="Sun H."/>
            <person name="Tritt A."/>
            <person name="Yoshinaga Y."/>
            <person name="Zwiers L.-H."/>
            <person name="Turgeon B."/>
            <person name="Goodwin S."/>
            <person name="Spatafora J."/>
            <person name="Crous P."/>
            <person name="Grigoriev I."/>
        </authorList>
    </citation>
    <scope>NUCLEOTIDE SEQUENCE</scope>
    <source>
        <strain evidence="9">ATCC 74209</strain>
    </source>
</reference>
<evidence type="ECO:0000256" key="2">
    <source>
        <dbReference type="ARBA" id="ARBA00022763"/>
    </source>
</evidence>
<dbReference type="InterPro" id="IPR008984">
    <property type="entry name" value="SMAD_FHA_dom_sf"/>
</dbReference>
<evidence type="ECO:0000259" key="8">
    <source>
        <dbReference type="PROSITE" id="PS50006"/>
    </source>
</evidence>
<protein>
    <recommendedName>
        <fullName evidence="8">FHA domain-containing protein</fullName>
    </recommendedName>
</protein>
<evidence type="ECO:0000256" key="4">
    <source>
        <dbReference type="ARBA" id="ARBA00023242"/>
    </source>
</evidence>
<dbReference type="PANTHER" id="PTHR12162">
    <property type="entry name" value="NIBRIN-RELATED"/>
    <property type="match status" value="1"/>
</dbReference>
<dbReference type="GO" id="GO:0003684">
    <property type="term" value="F:damaged DNA binding"/>
    <property type="evidence" value="ECO:0007669"/>
    <property type="project" value="TreeGrafter"/>
</dbReference>
<evidence type="ECO:0000256" key="1">
    <source>
        <dbReference type="ARBA" id="ARBA00004123"/>
    </source>
</evidence>
<feature type="region of interest" description="Disordered" evidence="7">
    <location>
        <begin position="360"/>
        <end position="502"/>
    </location>
</feature>
<dbReference type="InterPro" id="IPR000253">
    <property type="entry name" value="FHA_dom"/>
</dbReference>
<feature type="compositionally biased region" description="Basic and acidic residues" evidence="7">
    <location>
        <begin position="442"/>
        <end position="451"/>
    </location>
</feature>
<evidence type="ECO:0000313" key="9">
    <source>
        <dbReference type="EMBL" id="KAF2205894.1"/>
    </source>
</evidence>
<dbReference type="Gene3D" id="2.60.200.20">
    <property type="match status" value="1"/>
</dbReference>
<dbReference type="EMBL" id="ML993848">
    <property type="protein sequence ID" value="KAF2205894.1"/>
    <property type="molecule type" value="Genomic_DNA"/>
</dbReference>
<name>A0A9P4JZ81_9PLEO</name>
<feature type="domain" description="FHA" evidence="8">
    <location>
        <begin position="23"/>
        <end position="89"/>
    </location>
</feature>
<keyword evidence="10" id="KW-1185">Reference proteome</keyword>
<evidence type="ECO:0000256" key="7">
    <source>
        <dbReference type="SAM" id="MobiDB-lite"/>
    </source>
</evidence>
<dbReference type="InterPro" id="IPR043014">
    <property type="entry name" value="Nibrin_BRCT2_sf"/>
</dbReference>
<proteinExistence type="inferred from homology"/>
<dbReference type="InterPro" id="IPR032429">
    <property type="entry name" value="Nibrin_BRCT2"/>
</dbReference>
<feature type="compositionally biased region" description="Polar residues" evidence="7">
    <location>
        <begin position="688"/>
        <end position="699"/>
    </location>
</feature>
<dbReference type="SUPFAM" id="SSF49879">
    <property type="entry name" value="SMAD/FHA domain"/>
    <property type="match status" value="1"/>
</dbReference>
<keyword evidence="3" id="KW-0234">DNA repair</keyword>
<keyword evidence="6" id="KW-0175">Coiled coil</keyword>
<feature type="compositionally biased region" description="Polar residues" evidence="7">
    <location>
        <begin position="387"/>
        <end position="405"/>
    </location>
</feature>
<dbReference type="GO" id="GO:0000724">
    <property type="term" value="P:double-strand break repair via homologous recombination"/>
    <property type="evidence" value="ECO:0007669"/>
    <property type="project" value="TreeGrafter"/>
</dbReference>
<gene>
    <name evidence="9" type="ORF">GQ43DRAFT_406519</name>
</gene>
<keyword evidence="2" id="KW-0227">DNA damage</keyword>
<feature type="compositionally biased region" description="Basic and acidic residues" evidence="7">
    <location>
        <begin position="746"/>
        <end position="759"/>
    </location>
</feature>